<evidence type="ECO:0000256" key="1">
    <source>
        <dbReference type="SAM" id="SignalP"/>
    </source>
</evidence>
<proteinExistence type="predicted"/>
<evidence type="ECO:0000313" key="2">
    <source>
        <dbReference type="EMBL" id="RDZ06421.1"/>
    </source>
</evidence>
<feature type="chain" id="PRO_5017794676" description="Lipoprotein" evidence="1">
    <location>
        <begin position="21"/>
        <end position="245"/>
    </location>
</feature>
<evidence type="ECO:0008006" key="4">
    <source>
        <dbReference type="Google" id="ProtNLM"/>
    </source>
</evidence>
<name>A0A3D8WUG3_PRIMG</name>
<sequence>MKKIVIVSLFLLIFSGCSSKEVVLKVDKENINREQLNDYMNKKYHDIAVEDLTNAELLKAKAKEKNLKFEYKGKEINPVDKDFLFKSKPIVEEILKDYIDDKKLKKYFKDNPNKFTSKTVKADIIHIDHTLAVDFMKLYNEGHSVDEVMSLLDIKKDAKEKISIDRKDERYEQLVNLESGELTMLMDGSKHSIAIVNKVTNSTNISWPKDKDIILETYISNNLGDEYLRLLGELKKEYKVTKQSE</sequence>
<feature type="signal peptide" evidence="1">
    <location>
        <begin position="1"/>
        <end position="20"/>
    </location>
</feature>
<protein>
    <recommendedName>
        <fullName evidence="4">Lipoprotein</fullName>
    </recommendedName>
</protein>
<dbReference type="EMBL" id="PQWM01000067">
    <property type="protein sequence ID" value="RDZ06421.1"/>
    <property type="molecule type" value="Genomic_DNA"/>
</dbReference>
<gene>
    <name evidence="2" type="ORF">C3744_28780</name>
</gene>
<dbReference type="RefSeq" id="WP_116078815.1">
    <property type="nucleotide sequence ID" value="NZ_CP187631.1"/>
</dbReference>
<dbReference type="AlphaFoldDB" id="A0A3D8WUG3"/>
<evidence type="ECO:0000313" key="3">
    <source>
        <dbReference type="Proteomes" id="UP000256519"/>
    </source>
</evidence>
<keyword evidence="1" id="KW-0732">Signal</keyword>
<dbReference type="PROSITE" id="PS51257">
    <property type="entry name" value="PROKAR_LIPOPROTEIN"/>
    <property type="match status" value="1"/>
</dbReference>
<comment type="caution">
    <text evidence="2">The sequence shown here is derived from an EMBL/GenBank/DDBJ whole genome shotgun (WGS) entry which is preliminary data.</text>
</comment>
<organism evidence="2 3">
    <name type="scientific">Priestia megaterium</name>
    <name type="common">Bacillus megaterium</name>
    <dbReference type="NCBI Taxonomy" id="1404"/>
    <lineage>
        <taxon>Bacteria</taxon>
        <taxon>Bacillati</taxon>
        <taxon>Bacillota</taxon>
        <taxon>Bacilli</taxon>
        <taxon>Bacillales</taxon>
        <taxon>Bacillaceae</taxon>
        <taxon>Priestia</taxon>
    </lineage>
</organism>
<accession>A0A3D8WUG3</accession>
<reference evidence="2 3" key="1">
    <citation type="journal article" date="2018" name="Appl. Environ. Microbiol.">
        <title>Antimicrobial susceptibility testing and tentative epidemiological cut-off values of five Bacillus species relevant for use as animal feed additives or for plant protection.</title>
        <authorList>
            <person name="Agerso Y."/>
            <person name="Stuer-Lauridsen B."/>
            <person name="Bjerre K."/>
            <person name="Jensen M.G."/>
            <person name="Johansen E."/>
            <person name="Bennedsen M."/>
            <person name="Brockmann E."/>
            <person name="Nielsen B."/>
        </authorList>
    </citation>
    <scope>NUCLEOTIDE SEQUENCE [LARGE SCALE GENOMIC DNA]</scope>
    <source>
        <strain evidence="2 3">CHCC20162</strain>
    </source>
</reference>
<dbReference type="Proteomes" id="UP000256519">
    <property type="component" value="Unassembled WGS sequence"/>
</dbReference>